<name>A0A1H2PMI8_9BURK</name>
<feature type="compositionally biased region" description="Basic residues" evidence="1">
    <location>
        <begin position="74"/>
        <end position="86"/>
    </location>
</feature>
<evidence type="ECO:0000259" key="3">
    <source>
        <dbReference type="Pfam" id="PF05239"/>
    </source>
</evidence>
<dbReference type="Pfam" id="PF05239">
    <property type="entry name" value="PRC"/>
    <property type="match status" value="1"/>
</dbReference>
<gene>
    <name evidence="4" type="ORF">SAMN05216551_103296</name>
</gene>
<feature type="compositionally biased region" description="Low complexity" evidence="1">
    <location>
        <begin position="87"/>
        <end position="104"/>
    </location>
</feature>
<feature type="signal peptide" evidence="2">
    <location>
        <begin position="1"/>
        <end position="24"/>
    </location>
</feature>
<feature type="region of interest" description="Disordered" evidence="1">
    <location>
        <begin position="41"/>
        <end position="104"/>
    </location>
</feature>
<feature type="chain" id="PRO_5017221217" evidence="2">
    <location>
        <begin position="25"/>
        <end position="356"/>
    </location>
</feature>
<organism evidence="4 5">
    <name type="scientific">Chitinasiproducens palmae</name>
    <dbReference type="NCBI Taxonomy" id="1770053"/>
    <lineage>
        <taxon>Bacteria</taxon>
        <taxon>Pseudomonadati</taxon>
        <taxon>Pseudomonadota</taxon>
        <taxon>Betaproteobacteria</taxon>
        <taxon>Burkholderiales</taxon>
        <taxon>Burkholderiaceae</taxon>
        <taxon>Chitinasiproducens</taxon>
    </lineage>
</organism>
<keyword evidence="2" id="KW-0732">Signal</keyword>
<reference evidence="5" key="1">
    <citation type="submission" date="2016-09" db="EMBL/GenBank/DDBJ databases">
        <authorList>
            <person name="Varghese N."/>
            <person name="Submissions S."/>
        </authorList>
    </citation>
    <scope>NUCLEOTIDE SEQUENCE [LARGE SCALE GENOMIC DNA]</scope>
    <source>
        <strain evidence="5">JS23</strain>
    </source>
</reference>
<evidence type="ECO:0000313" key="4">
    <source>
        <dbReference type="EMBL" id="SDV47787.1"/>
    </source>
</evidence>
<feature type="compositionally biased region" description="Pro residues" evidence="1">
    <location>
        <begin position="55"/>
        <end position="73"/>
    </location>
</feature>
<dbReference type="PANTHER" id="PTHR36505">
    <property type="entry name" value="BLR1072 PROTEIN"/>
    <property type="match status" value="1"/>
</dbReference>
<dbReference type="PROSITE" id="PS51257">
    <property type="entry name" value="PROKAR_LIPOPROTEIN"/>
    <property type="match status" value="1"/>
</dbReference>
<protein>
    <submittedName>
        <fullName evidence="4">PRC-barrel domain-containing protein</fullName>
    </submittedName>
</protein>
<dbReference type="OrthoDB" id="9085961at2"/>
<dbReference type="Proteomes" id="UP000243719">
    <property type="component" value="Unassembled WGS sequence"/>
</dbReference>
<dbReference type="STRING" id="1770053.SAMN05216551_103296"/>
<dbReference type="RefSeq" id="WP_139169531.1">
    <property type="nucleotide sequence ID" value="NZ_FNLO01000003.1"/>
</dbReference>
<feature type="domain" description="PRC-barrel" evidence="3">
    <location>
        <begin position="207"/>
        <end position="258"/>
    </location>
</feature>
<keyword evidence="5" id="KW-1185">Reference proteome</keyword>
<accession>A0A1H2PMI8</accession>
<dbReference type="EMBL" id="FNLO01000003">
    <property type="protein sequence ID" value="SDV47787.1"/>
    <property type="molecule type" value="Genomic_DNA"/>
</dbReference>
<dbReference type="PANTHER" id="PTHR36505:SF1">
    <property type="entry name" value="BLR1072 PROTEIN"/>
    <property type="match status" value="1"/>
</dbReference>
<proteinExistence type="predicted"/>
<evidence type="ECO:0000256" key="2">
    <source>
        <dbReference type="SAM" id="SignalP"/>
    </source>
</evidence>
<dbReference type="InterPro" id="IPR027275">
    <property type="entry name" value="PRC-brl_dom"/>
</dbReference>
<feature type="region of interest" description="Disordered" evidence="1">
    <location>
        <begin position="313"/>
        <end position="356"/>
    </location>
</feature>
<dbReference type="Gene3D" id="2.30.30.240">
    <property type="entry name" value="PRC-barrel domain"/>
    <property type="match status" value="2"/>
</dbReference>
<evidence type="ECO:0000256" key="1">
    <source>
        <dbReference type="SAM" id="MobiDB-lite"/>
    </source>
</evidence>
<dbReference type="InterPro" id="IPR011033">
    <property type="entry name" value="PRC_barrel-like_sf"/>
</dbReference>
<dbReference type="SUPFAM" id="SSF50346">
    <property type="entry name" value="PRC-barrel domain"/>
    <property type="match status" value="2"/>
</dbReference>
<evidence type="ECO:0000313" key="5">
    <source>
        <dbReference type="Proteomes" id="UP000243719"/>
    </source>
</evidence>
<dbReference type="AlphaFoldDB" id="A0A1H2PMI8"/>
<sequence>MIRGFPRPGACRYLSLLVALHVLAGCTVFRPSAAPEPVLPPPARSEVPLDALPVPLAPPPPAPPQAAAPPPPKPRPKPRPTHKRPTPSKAAAAPDAPASSSAAAPAGALSIMTMRHDQLHGLLESPVQRDGKVIGRAIDMAIDVKGNPREMIVNLSGFLGVGDRRVAFPWRIFKIEPSQKVAITLEGAASGVALTSDRETGDAALAPLIDSSVERRNGEKIGRVVDVLVNAEARPQGIVVDTSQSLGDSKRNFAANWTALSFRHREGVHTVLLDLNRAQIEAVPPYAATAAIRLVSPPAPAAASAAATPVAKAVATSAASAPAPAARASDAAARPKAAAQAARPASPASAARRTSR</sequence>